<dbReference type="InterPro" id="IPR038579">
    <property type="entry name" value="Ribosomal_eS21_sf"/>
</dbReference>
<protein>
    <recommendedName>
        <fullName evidence="4">40S ribosomal protein S21</fullName>
    </recommendedName>
</protein>
<reference evidence="5 6" key="1">
    <citation type="submission" date="2019-01" db="EMBL/GenBank/DDBJ databases">
        <authorList>
            <person name="Ferrante I. M."/>
        </authorList>
    </citation>
    <scope>NUCLEOTIDE SEQUENCE [LARGE SCALE GENOMIC DNA]</scope>
    <source>
        <strain evidence="5 6">B856</strain>
    </source>
</reference>
<dbReference type="FunFam" id="3.30.1230.20:FF:000008">
    <property type="entry name" value="40S ribosomal protein S21"/>
    <property type="match status" value="1"/>
</dbReference>
<evidence type="ECO:0000313" key="5">
    <source>
        <dbReference type="EMBL" id="VEU38716.1"/>
    </source>
</evidence>
<evidence type="ECO:0000256" key="2">
    <source>
        <dbReference type="ARBA" id="ARBA00022980"/>
    </source>
</evidence>
<dbReference type="AlphaFoldDB" id="A0A448Z9N0"/>
<dbReference type="OrthoDB" id="278325at2759"/>
<dbReference type="GO" id="GO:0003735">
    <property type="term" value="F:structural constituent of ribosome"/>
    <property type="evidence" value="ECO:0007669"/>
    <property type="project" value="InterPro"/>
</dbReference>
<dbReference type="GO" id="GO:0005840">
    <property type="term" value="C:ribosome"/>
    <property type="evidence" value="ECO:0007669"/>
    <property type="project" value="UniProtKB-KW"/>
</dbReference>
<dbReference type="InterPro" id="IPR001931">
    <property type="entry name" value="Ribosomal_eS21"/>
</dbReference>
<dbReference type="PANTHER" id="PTHR10442">
    <property type="entry name" value="40S RIBOSOMAL PROTEIN S21"/>
    <property type="match status" value="1"/>
</dbReference>
<comment type="similarity">
    <text evidence="1 4">Belongs to the eukaryotic ribosomal protein eS21 family.</text>
</comment>
<sequence length="85" mass="9246">MQNEAGENVDLYVPRKCNWTNRLVEAKDHSSVQVNVANVDPVTGLATGDATPYCLVGYIRKISEGDMALTALVEKNDAAMFASEE</sequence>
<proteinExistence type="inferred from homology"/>
<evidence type="ECO:0000256" key="3">
    <source>
        <dbReference type="ARBA" id="ARBA00023274"/>
    </source>
</evidence>
<keyword evidence="2 4" id="KW-0689">Ribosomal protein</keyword>
<accession>A0A448Z9N0</accession>
<evidence type="ECO:0000256" key="4">
    <source>
        <dbReference type="PIRNR" id="PIRNR002148"/>
    </source>
</evidence>
<dbReference type="Pfam" id="PF01249">
    <property type="entry name" value="Ribosomal_S21e"/>
    <property type="match status" value="1"/>
</dbReference>
<keyword evidence="3 4" id="KW-0687">Ribonucleoprotein</keyword>
<dbReference type="PIRSF" id="PIRSF002148">
    <property type="entry name" value="Ribosomal_S21e"/>
    <property type="match status" value="1"/>
</dbReference>
<dbReference type="EMBL" id="CAACVS010000182">
    <property type="protein sequence ID" value="VEU38716.1"/>
    <property type="molecule type" value="Genomic_DNA"/>
</dbReference>
<dbReference type="Gene3D" id="3.30.1230.20">
    <property type="match status" value="1"/>
</dbReference>
<dbReference type="GO" id="GO:0006412">
    <property type="term" value="P:translation"/>
    <property type="evidence" value="ECO:0007669"/>
    <property type="project" value="InterPro"/>
</dbReference>
<organism evidence="5 6">
    <name type="scientific">Pseudo-nitzschia multistriata</name>
    <dbReference type="NCBI Taxonomy" id="183589"/>
    <lineage>
        <taxon>Eukaryota</taxon>
        <taxon>Sar</taxon>
        <taxon>Stramenopiles</taxon>
        <taxon>Ochrophyta</taxon>
        <taxon>Bacillariophyta</taxon>
        <taxon>Bacillariophyceae</taxon>
        <taxon>Bacillariophycidae</taxon>
        <taxon>Bacillariales</taxon>
        <taxon>Bacillariaceae</taxon>
        <taxon>Pseudo-nitzschia</taxon>
    </lineage>
</organism>
<evidence type="ECO:0000256" key="1">
    <source>
        <dbReference type="ARBA" id="ARBA00010228"/>
    </source>
</evidence>
<name>A0A448Z9N0_9STRA</name>
<gene>
    <name evidence="5" type="ORF">PSNMU_V1.4_AUG-EV-PASAV3_0054890</name>
</gene>
<dbReference type="GO" id="GO:1990904">
    <property type="term" value="C:ribonucleoprotein complex"/>
    <property type="evidence" value="ECO:0007669"/>
    <property type="project" value="UniProtKB-KW"/>
</dbReference>
<evidence type="ECO:0000313" key="6">
    <source>
        <dbReference type="Proteomes" id="UP000291116"/>
    </source>
</evidence>
<keyword evidence="6" id="KW-1185">Reference proteome</keyword>
<dbReference type="Proteomes" id="UP000291116">
    <property type="component" value="Unassembled WGS sequence"/>
</dbReference>